<organism evidence="1 2">
    <name type="scientific">Paramarasmius palmivorus</name>
    <dbReference type="NCBI Taxonomy" id="297713"/>
    <lineage>
        <taxon>Eukaryota</taxon>
        <taxon>Fungi</taxon>
        <taxon>Dikarya</taxon>
        <taxon>Basidiomycota</taxon>
        <taxon>Agaricomycotina</taxon>
        <taxon>Agaricomycetes</taxon>
        <taxon>Agaricomycetidae</taxon>
        <taxon>Agaricales</taxon>
        <taxon>Marasmiineae</taxon>
        <taxon>Marasmiaceae</taxon>
        <taxon>Paramarasmius</taxon>
    </lineage>
</organism>
<sequence>MAPKKSVKPRHPNLACQEPGCKFVARSTRGLTMHKNSKHFDIDPPSDAFREVYHYMRHPHLTAKPCDANGNDLSDHAMPLPVPPEPPVDSEDAWFPFDCRSTYDWAHFHFTRAANSAGKINEALDILQAQLEPLGGDAPFHDAQDLYATIDSIREENTEWTTYEVGYTGPKPENPPKWMNETFTLCTRNPRDILLEQLQTEQFNGSFDYTPFRQYNSKGHRTWSNLMSGTWAWKKADEIAGNPRTRAVSKGAMLVATVLGSDKTTVSVATGHQEFHPGYISPGNISNIARRAHGNGVRPWIFLPIPKVPKNERKSPAFQKFCRQLYHICLAKALEPLRSGMETPEVVRCPDGHFRRAIWELGPYIADYPEQVWLSGIVQGWCCRCGATPLELDDRTALPRTRATREYMATIFDPGIMWDTYGYRSDVLPFTHHFPRADIHELLSPDLLHQVIKGTFKDHLVTWVNQWLHKEHGETRGNAIIKDIDRRISAVPPYPGIRRFHDGRDFNQWTGDDSKALMKVYISAITGHVPSQMVQCLSAFMEVCYIARKNVITSSDLLSFDHHLDLFYKHRTVFIEKGVRTDLSLPRQHSLMHYADSIRMFGSPNGLDSSITESKHIKAVKEPWRRSSRNKPLPQMLKTITRLDKMAALHRKFEQRDMLRGTSTWFSKNVAAGTLPDVVSRTDECNEMDCGPSRGPPDCSSVKLAAQPARGWSRNLHDIGDTIGEPLRFSDALFRYLFGKLEPTLPVPCADNLQHHFQYFNSLIYVYYSAVARYYSPSDPCGNGGMYAERIRSHPNWLGHYPRHDTVFVTVDEDKPGIEGMVVGRVKLFFSFKYKEIEYPCALMEWFTRSMDTPDEETGLWVVEPEYDPDGRRTMDVIHLDSIARPVHLLPVFGSDTLPEDFHYSESLDAFRAFYINKFANHASYEFVR</sequence>
<dbReference type="Proteomes" id="UP001383192">
    <property type="component" value="Unassembled WGS sequence"/>
</dbReference>
<dbReference type="Pfam" id="PF18759">
    <property type="entry name" value="Plavaka"/>
    <property type="match status" value="1"/>
</dbReference>
<dbReference type="AlphaFoldDB" id="A0AAW0B6P8"/>
<keyword evidence="2" id="KW-1185">Reference proteome</keyword>
<protein>
    <recommendedName>
        <fullName evidence="3">C2H2-type domain-containing protein</fullName>
    </recommendedName>
</protein>
<gene>
    <name evidence="1" type="ORF">VNI00_017304</name>
</gene>
<proteinExistence type="predicted"/>
<evidence type="ECO:0000313" key="1">
    <source>
        <dbReference type="EMBL" id="KAK7021756.1"/>
    </source>
</evidence>
<accession>A0AAW0B6P8</accession>
<comment type="caution">
    <text evidence="1">The sequence shown here is derived from an EMBL/GenBank/DDBJ whole genome shotgun (WGS) entry which is preliminary data.</text>
</comment>
<reference evidence="1 2" key="1">
    <citation type="submission" date="2024-01" db="EMBL/GenBank/DDBJ databases">
        <title>A draft genome for a cacao thread blight-causing isolate of Paramarasmius palmivorus.</title>
        <authorList>
            <person name="Baruah I.K."/>
            <person name="Bukari Y."/>
            <person name="Amoako-Attah I."/>
            <person name="Meinhardt L.W."/>
            <person name="Bailey B.A."/>
            <person name="Cohen S.P."/>
        </authorList>
    </citation>
    <scope>NUCLEOTIDE SEQUENCE [LARGE SCALE GENOMIC DNA]</scope>
    <source>
        <strain evidence="1 2">GH-12</strain>
    </source>
</reference>
<dbReference type="InterPro" id="IPR041078">
    <property type="entry name" value="Plavaka"/>
</dbReference>
<name>A0AAW0B6P8_9AGAR</name>
<evidence type="ECO:0000313" key="2">
    <source>
        <dbReference type="Proteomes" id="UP001383192"/>
    </source>
</evidence>
<dbReference type="EMBL" id="JAYKXP010000164">
    <property type="protein sequence ID" value="KAK7021756.1"/>
    <property type="molecule type" value="Genomic_DNA"/>
</dbReference>
<evidence type="ECO:0008006" key="3">
    <source>
        <dbReference type="Google" id="ProtNLM"/>
    </source>
</evidence>